<name>A0A914I709_GLORO</name>
<proteinExistence type="predicted"/>
<keyword evidence="1" id="KW-0812">Transmembrane</keyword>
<reference evidence="4" key="1">
    <citation type="submission" date="2022-11" db="UniProtKB">
        <authorList>
            <consortium name="WormBaseParasite"/>
        </authorList>
    </citation>
    <scope>IDENTIFICATION</scope>
</reference>
<keyword evidence="2" id="KW-0732">Signal</keyword>
<feature type="chain" id="PRO_5037640659" evidence="2">
    <location>
        <begin position="23"/>
        <end position="137"/>
    </location>
</feature>
<evidence type="ECO:0000313" key="3">
    <source>
        <dbReference type="Proteomes" id="UP000887572"/>
    </source>
</evidence>
<dbReference type="AlphaFoldDB" id="A0A914I709"/>
<evidence type="ECO:0000256" key="1">
    <source>
        <dbReference type="SAM" id="Phobius"/>
    </source>
</evidence>
<feature type="transmembrane region" description="Helical" evidence="1">
    <location>
        <begin position="110"/>
        <end position="134"/>
    </location>
</feature>
<protein>
    <submittedName>
        <fullName evidence="4">Uncharacterized protein</fullName>
    </submittedName>
</protein>
<keyword evidence="3" id="KW-1185">Reference proteome</keyword>
<evidence type="ECO:0000256" key="2">
    <source>
        <dbReference type="SAM" id="SignalP"/>
    </source>
</evidence>
<sequence length="137" mass="15506">MFFHPIIVSIILVASFTGSVEAQNKEGVFGTIKETVGDISQNMTCAALRTTTRAAIAAHPDWHQWLYETRQNQSDFIEKCAENESGDVHDFLEEQRDTLRCPESRSRMTVVSTIFIVAFLLSLIAAITFGTLFYRKR</sequence>
<evidence type="ECO:0000313" key="4">
    <source>
        <dbReference type="WBParaSite" id="Gr19_v10_g809.t1"/>
    </source>
</evidence>
<feature type="signal peptide" evidence="2">
    <location>
        <begin position="1"/>
        <end position="22"/>
    </location>
</feature>
<organism evidence="3 4">
    <name type="scientific">Globodera rostochiensis</name>
    <name type="common">Golden nematode worm</name>
    <name type="synonym">Heterodera rostochiensis</name>
    <dbReference type="NCBI Taxonomy" id="31243"/>
    <lineage>
        <taxon>Eukaryota</taxon>
        <taxon>Metazoa</taxon>
        <taxon>Ecdysozoa</taxon>
        <taxon>Nematoda</taxon>
        <taxon>Chromadorea</taxon>
        <taxon>Rhabditida</taxon>
        <taxon>Tylenchina</taxon>
        <taxon>Tylenchomorpha</taxon>
        <taxon>Tylenchoidea</taxon>
        <taxon>Heteroderidae</taxon>
        <taxon>Heteroderinae</taxon>
        <taxon>Globodera</taxon>
    </lineage>
</organism>
<dbReference type="WBParaSite" id="Gr19_v10_g809.t1">
    <property type="protein sequence ID" value="Gr19_v10_g809.t1"/>
    <property type="gene ID" value="Gr19_v10_g809"/>
</dbReference>
<keyword evidence="1" id="KW-0472">Membrane</keyword>
<keyword evidence="1" id="KW-1133">Transmembrane helix</keyword>
<accession>A0A914I709</accession>
<dbReference type="Proteomes" id="UP000887572">
    <property type="component" value="Unplaced"/>
</dbReference>